<reference evidence="1 2" key="1">
    <citation type="submission" date="2007-01" db="EMBL/GenBank/DDBJ databases">
        <authorList>
            <person name="Haygood M."/>
            <person name="Podell S."/>
            <person name="Anderson C."/>
            <person name="Hopkinson B."/>
            <person name="Roe K."/>
            <person name="Barbeau K."/>
            <person name="Gaasterland T."/>
            <person name="Ferriera S."/>
            <person name="Johnson J."/>
            <person name="Kravitz S."/>
            <person name="Beeson K."/>
            <person name="Sutton G."/>
            <person name="Rogers Y.-H."/>
            <person name="Friedman R."/>
            <person name="Frazier M."/>
            <person name="Venter J.C."/>
        </authorList>
    </citation>
    <scope>NUCLEOTIDE SEQUENCE [LARGE SCALE GENOMIC DNA]</scope>
    <source>
        <strain evidence="1 2">ATCC 23134</strain>
    </source>
</reference>
<dbReference type="SUPFAM" id="SSF82199">
    <property type="entry name" value="SET domain"/>
    <property type="match status" value="1"/>
</dbReference>
<dbReference type="eggNOG" id="COG2940">
    <property type="taxonomic scope" value="Bacteria"/>
</dbReference>
<comment type="caution">
    <text evidence="1">The sequence shown here is derived from an EMBL/GenBank/DDBJ whole genome shotgun (WGS) entry which is preliminary data.</text>
</comment>
<keyword evidence="2" id="KW-1185">Reference proteome</keyword>
<accession>A1ZWU6</accession>
<sequence>MHLKESNGFIGLYTERPYKKGELLFELRGPIKADATSTSIQISKAKHIEDAYTQYINHHCTPSAKIVGRKVMAQHDLKPNDEITFDKNIMADELQKPFVCKCCGKLLRGKKYPAT</sequence>
<name>A1ZWU6_MICM2</name>
<dbReference type="AlphaFoldDB" id="A1ZWU6"/>
<dbReference type="Proteomes" id="UP000004095">
    <property type="component" value="Unassembled WGS sequence"/>
</dbReference>
<evidence type="ECO:0000313" key="2">
    <source>
        <dbReference type="Proteomes" id="UP000004095"/>
    </source>
</evidence>
<protein>
    <submittedName>
        <fullName evidence="1">Nuclear protein SET, putative</fullName>
    </submittedName>
</protein>
<evidence type="ECO:0000313" key="1">
    <source>
        <dbReference type="EMBL" id="EAY25123.1"/>
    </source>
</evidence>
<gene>
    <name evidence="1" type="ORF">M23134_05893</name>
</gene>
<dbReference type="InterPro" id="IPR046341">
    <property type="entry name" value="SET_dom_sf"/>
</dbReference>
<proteinExistence type="predicted"/>
<dbReference type="RefSeq" id="WP_002703398.1">
    <property type="nucleotide sequence ID" value="NZ_AAWS01000054.1"/>
</dbReference>
<dbReference type="Gene3D" id="2.170.270.10">
    <property type="entry name" value="SET domain"/>
    <property type="match status" value="1"/>
</dbReference>
<organism evidence="1 2">
    <name type="scientific">Microscilla marina ATCC 23134</name>
    <dbReference type="NCBI Taxonomy" id="313606"/>
    <lineage>
        <taxon>Bacteria</taxon>
        <taxon>Pseudomonadati</taxon>
        <taxon>Bacteroidota</taxon>
        <taxon>Cytophagia</taxon>
        <taxon>Cytophagales</taxon>
        <taxon>Microscillaceae</taxon>
        <taxon>Microscilla</taxon>
    </lineage>
</organism>
<dbReference type="OrthoDB" id="671472at2"/>
<dbReference type="EMBL" id="AAWS01000054">
    <property type="protein sequence ID" value="EAY25123.1"/>
    <property type="molecule type" value="Genomic_DNA"/>
</dbReference>